<dbReference type="OrthoDB" id="6355993at2759"/>
<evidence type="ECO:0000256" key="1">
    <source>
        <dbReference type="SAM" id="MobiDB-lite"/>
    </source>
</evidence>
<feature type="compositionally biased region" description="Low complexity" evidence="1">
    <location>
        <begin position="123"/>
        <end position="135"/>
    </location>
</feature>
<feature type="region of interest" description="Disordered" evidence="1">
    <location>
        <begin position="450"/>
        <end position="492"/>
    </location>
</feature>
<feature type="region of interest" description="Disordered" evidence="1">
    <location>
        <begin position="676"/>
        <end position="794"/>
    </location>
</feature>
<evidence type="ECO:0000313" key="2">
    <source>
        <dbReference type="EMBL" id="KAG0701254.1"/>
    </source>
</evidence>
<feature type="compositionally biased region" description="Acidic residues" evidence="1">
    <location>
        <begin position="388"/>
        <end position="401"/>
    </location>
</feature>
<evidence type="ECO:0000313" key="3">
    <source>
        <dbReference type="Proteomes" id="UP000770661"/>
    </source>
</evidence>
<feature type="region of interest" description="Disordered" evidence="1">
    <location>
        <begin position="235"/>
        <end position="428"/>
    </location>
</feature>
<comment type="caution">
    <text evidence="2">The sequence shown here is derived from an EMBL/GenBank/DDBJ whole genome shotgun (WGS) entry which is preliminary data.</text>
</comment>
<feature type="compositionally biased region" description="Basic and acidic residues" evidence="1">
    <location>
        <begin position="405"/>
        <end position="423"/>
    </location>
</feature>
<keyword evidence="3" id="KW-1185">Reference proteome</keyword>
<feature type="compositionally biased region" description="Basic and acidic residues" evidence="1">
    <location>
        <begin position="363"/>
        <end position="387"/>
    </location>
</feature>
<feature type="compositionally biased region" description="Acidic residues" evidence="1">
    <location>
        <begin position="739"/>
        <end position="762"/>
    </location>
</feature>
<dbReference type="Proteomes" id="UP000770661">
    <property type="component" value="Unassembled WGS sequence"/>
</dbReference>
<dbReference type="EMBL" id="JACEEZ010025392">
    <property type="protein sequence ID" value="KAG0701254.1"/>
    <property type="molecule type" value="Genomic_DNA"/>
</dbReference>
<protein>
    <submittedName>
        <fullName evidence="2">Uncharacterized protein</fullName>
    </submittedName>
</protein>
<accession>A0A8J8WG42</accession>
<feature type="compositionally biased region" description="Acidic residues" evidence="1">
    <location>
        <begin position="310"/>
        <end position="319"/>
    </location>
</feature>
<feature type="compositionally biased region" description="Basic and acidic residues" evidence="1">
    <location>
        <begin position="561"/>
        <end position="584"/>
    </location>
</feature>
<proteinExistence type="predicted"/>
<gene>
    <name evidence="2" type="ORF">GWK47_025341</name>
</gene>
<feature type="region of interest" description="Disordered" evidence="1">
    <location>
        <begin position="123"/>
        <end position="182"/>
    </location>
</feature>
<feature type="compositionally biased region" description="Basic and acidic residues" evidence="1">
    <location>
        <begin position="624"/>
        <end position="633"/>
    </location>
</feature>
<feature type="compositionally biased region" description="Low complexity" evidence="1">
    <location>
        <begin position="763"/>
        <end position="781"/>
    </location>
</feature>
<feature type="compositionally biased region" description="Acidic residues" evidence="1">
    <location>
        <begin position="269"/>
        <end position="300"/>
    </location>
</feature>
<reference evidence="2" key="1">
    <citation type="submission" date="2020-07" db="EMBL/GenBank/DDBJ databases">
        <title>The High-quality genome of the commercially important snow crab, Chionoecetes opilio.</title>
        <authorList>
            <person name="Jeong J.-H."/>
            <person name="Ryu S."/>
        </authorList>
    </citation>
    <scope>NUCLEOTIDE SEQUENCE</scope>
    <source>
        <strain evidence="2">MADBK_172401_WGS</strain>
        <tissue evidence="2">Digestive gland</tissue>
    </source>
</reference>
<feature type="region of interest" description="Disordered" evidence="1">
    <location>
        <begin position="561"/>
        <end position="660"/>
    </location>
</feature>
<feature type="compositionally biased region" description="Polar residues" evidence="1">
    <location>
        <begin position="605"/>
        <end position="623"/>
    </location>
</feature>
<dbReference type="AlphaFoldDB" id="A0A8J8WG42"/>
<feature type="region of interest" description="Disordered" evidence="1">
    <location>
        <begin position="522"/>
        <end position="541"/>
    </location>
</feature>
<organism evidence="2 3">
    <name type="scientific">Chionoecetes opilio</name>
    <name type="common">Atlantic snow crab</name>
    <name type="synonym">Cancer opilio</name>
    <dbReference type="NCBI Taxonomy" id="41210"/>
    <lineage>
        <taxon>Eukaryota</taxon>
        <taxon>Metazoa</taxon>
        <taxon>Ecdysozoa</taxon>
        <taxon>Arthropoda</taxon>
        <taxon>Crustacea</taxon>
        <taxon>Multicrustacea</taxon>
        <taxon>Malacostraca</taxon>
        <taxon>Eumalacostraca</taxon>
        <taxon>Eucarida</taxon>
        <taxon>Decapoda</taxon>
        <taxon>Pleocyemata</taxon>
        <taxon>Brachyura</taxon>
        <taxon>Eubrachyura</taxon>
        <taxon>Majoidea</taxon>
        <taxon>Majidae</taxon>
        <taxon>Chionoecetes</taxon>
    </lineage>
</organism>
<feature type="compositionally biased region" description="Acidic residues" evidence="1">
    <location>
        <begin position="349"/>
        <end position="362"/>
    </location>
</feature>
<feature type="compositionally biased region" description="Polar residues" evidence="1">
    <location>
        <begin position="648"/>
        <end position="657"/>
    </location>
</feature>
<name>A0A8J8WG42_CHIOP</name>
<sequence length="802" mass="89435">MAGSVLHTLIEVSEHFQDVMRLAAADGILDSWGIEVVLQDVALNLREDDNFHGNLLFGLHSLLLLLARKLADLGHEVLGEVCGCGWDTSHLPESQHTDIHRYTSGTVVRWVRGECYVLLASTSSADSTTTSPEQPQDQDEHQHQQIDPSDGAPEEEEYQVTTPGEVVSPEEGTAVSGGDEDPHCCSEEAECCLASPSPQGEEPGSLEPLQQDSKGVIGVWPGCQVHSCFTNKRDEMDGGQKQHAACRVHCGQGETMKGQTIKDESQEKMEDEEVDEEEEEEEEEKEEQEQMDLGSEEEEDKKEQEQVEVSCEEEEEEEEKKEVSEQSSWSSQNDAFDMDVDMREHAANEVEEQSNNEDETDDTTSRDLQITREKEIEERPVSECSEGKEEEDEGKENDEETCTNSKDEWRGIEGVEGVEHDRSTSPLETCGVPSLVTALPCEDVEAAVVSEESLDGDSSCTLIIHEEEDTSCREDTREEDTGEDISKGSKEDLQETVLKDAMQIKENETTVQDSFREMIREDNKEIISDDSSRKDGTERNWRENKALGSCKNTFGSLREDTTLEAWSKDTTEESDKNTQEDTGKEGTAVDSCKNTQEDSWKGDNTIDSYKNTQEDTTVDSCKNTQEDSWKEDTTIDSYKNPQEHSWRENITTDGFKNTQEEKWKEDGTVETLTCNPLQNAQEVTSSNSNSSNSQPILPPHSLSLAPKEKCASSDLFGLQNPASQPSFPHTAPPIHTHYDEEEEEEDDEDDDDDVEEESDDDSSSVTSSSSTSSSSSSSSSSSDDDDRINFKQRGELLCVVEI</sequence>